<dbReference type="InterPro" id="IPR035918">
    <property type="entry name" value="CytB_endotoxin-like_sf"/>
</dbReference>
<sequence length="260" mass="29459">MCGESDHLDFLILIRSSGNIKQRYFILLPIEHSQTKQHHTNSVLKIPQTSATTMSDETATKFETVSDLPPSLAAAASQMVQYAGTCVELETDEVTKQDKRRFDWPSFKKCFDDYGGIDLAMLDYKEFTISRSEIDLSMMVQRIVESFVREFHIIGYENVTTLLRTTIEKTFTNLEQKSSNECLYFSKSAGGQGSFWEYGVHIAVPIPSSANSFHSFITTIKLEADVSDQNDWWGLTGSSRKNFSATMNGMKFEVEEGFKN</sequence>
<accession>A0A0E0S9F5</accession>
<evidence type="ECO:0008006" key="3">
    <source>
        <dbReference type="Google" id="ProtNLM"/>
    </source>
</evidence>
<dbReference type="InterPro" id="IPR001615">
    <property type="entry name" value="Endotoxin_CytB"/>
</dbReference>
<accession>A0A098DQC3</accession>
<protein>
    <recommendedName>
        <fullName evidence="3">Delta-endotoxin CytB</fullName>
    </recommendedName>
</protein>
<keyword evidence="1" id="KW-0749">Sporulation</keyword>
<organism evidence="2">
    <name type="scientific">Gibberella zeae (strain ATCC MYA-4620 / CBS 123657 / FGSC 9075 / NRRL 31084 / PH-1)</name>
    <name type="common">Wheat head blight fungus</name>
    <name type="synonym">Fusarium graminearum</name>
    <dbReference type="NCBI Taxonomy" id="229533"/>
    <lineage>
        <taxon>Eukaryota</taxon>
        <taxon>Fungi</taxon>
        <taxon>Dikarya</taxon>
        <taxon>Ascomycota</taxon>
        <taxon>Pezizomycotina</taxon>
        <taxon>Sordariomycetes</taxon>
        <taxon>Hypocreomycetidae</taxon>
        <taxon>Hypocreales</taxon>
        <taxon>Nectriaceae</taxon>
        <taxon>Fusarium</taxon>
    </lineage>
</organism>
<dbReference type="Pfam" id="PF01338">
    <property type="entry name" value="Bac_thur_toxin"/>
    <property type="match status" value="1"/>
</dbReference>
<evidence type="ECO:0000256" key="1">
    <source>
        <dbReference type="ARBA" id="ARBA00022969"/>
    </source>
</evidence>
<reference evidence="2" key="1">
    <citation type="journal article" date="2007" name="Science">
        <title>The Fusarium graminearum genome reveals a link between localized polymorphism and pathogen specialization.</title>
        <authorList>
            <person name="Cuomo C.A."/>
            <person name="Gueldener U."/>
            <person name="Xu J.-R."/>
            <person name="Trail F."/>
            <person name="Turgeon B.G."/>
            <person name="Di Pietro A."/>
            <person name="Walton J.D."/>
            <person name="Ma L.-J."/>
            <person name="Baker S.E."/>
            <person name="Rep M."/>
            <person name="Adam G."/>
            <person name="Antoniw J."/>
            <person name="Baldwin T."/>
            <person name="Calvo S.E."/>
            <person name="Chang Y.-L."/>
            <person name="DeCaprio D."/>
            <person name="Gale L.R."/>
            <person name="Gnerre S."/>
            <person name="Goswami R.S."/>
            <person name="Hammond-Kosack K."/>
            <person name="Harris L.J."/>
            <person name="Hilburn K."/>
            <person name="Kennell J.C."/>
            <person name="Kroken S."/>
            <person name="Magnuson J.K."/>
            <person name="Mannhaupt G."/>
            <person name="Mauceli E.W."/>
            <person name="Mewes H.-W."/>
            <person name="Mitterbauer R."/>
            <person name="Muehlbauer G."/>
            <person name="Muensterkoetter M."/>
            <person name="Nelson D."/>
            <person name="O'Donnell K."/>
            <person name="Ouellet T."/>
            <person name="Qi W."/>
            <person name="Quesneville H."/>
            <person name="Roncero M.I.G."/>
            <person name="Seong K.-Y."/>
            <person name="Tetko I.V."/>
            <person name="Urban M."/>
            <person name="Waalwijk C."/>
            <person name="Ward T.J."/>
            <person name="Yao J."/>
            <person name="Birren B.W."/>
            <person name="Kistler H.C."/>
        </authorList>
    </citation>
    <scope>NUCLEOTIDE SEQUENCE [LARGE SCALE GENOMIC DNA]</scope>
    <source>
        <strain evidence="2">PH-1 / ATCC MYA-4620 / FGSC 9075 / NRRL 31084</strain>
    </source>
</reference>
<reference evidence="2" key="2">
    <citation type="journal article" date="2010" name="Nature">
        <title>Comparative genomics reveals mobile pathogenicity chromosomes in Fusarium.</title>
        <authorList>
            <person name="Ma L.J."/>
            <person name="van der Does H.C."/>
            <person name="Borkovich K.A."/>
            <person name="Coleman J.J."/>
            <person name="Daboussi M.J."/>
            <person name="Di Pietro A."/>
            <person name="Dufresne M."/>
            <person name="Freitag M."/>
            <person name="Grabherr M."/>
            <person name="Henrissat B."/>
            <person name="Houterman P.M."/>
            <person name="Kang S."/>
            <person name="Shim W.B."/>
            <person name="Woloshuk C."/>
            <person name="Xie X."/>
            <person name="Xu J.R."/>
            <person name="Antoniw J."/>
            <person name="Baker S.E."/>
            <person name="Bluhm B.H."/>
            <person name="Breakspear A."/>
            <person name="Brown D.W."/>
            <person name="Butchko R.A."/>
            <person name="Chapman S."/>
            <person name="Coulson R."/>
            <person name="Coutinho P.M."/>
            <person name="Danchin E.G."/>
            <person name="Diener A."/>
            <person name="Gale L.R."/>
            <person name="Gardiner D.M."/>
            <person name="Goff S."/>
            <person name="Hammond-Kosack K.E."/>
            <person name="Hilburn K."/>
            <person name="Hua-Van A."/>
            <person name="Jonkers W."/>
            <person name="Kazan K."/>
            <person name="Kodira C.D."/>
            <person name="Koehrsen M."/>
            <person name="Kumar L."/>
            <person name="Lee Y.H."/>
            <person name="Li L."/>
            <person name="Manners J.M."/>
            <person name="Miranda-Saavedra D."/>
            <person name="Mukherjee M."/>
            <person name="Park G."/>
            <person name="Park J."/>
            <person name="Park S.Y."/>
            <person name="Proctor R.H."/>
            <person name="Regev A."/>
            <person name="Ruiz-Roldan M.C."/>
            <person name="Sain D."/>
            <person name="Sakthikumar S."/>
            <person name="Sykes S."/>
            <person name="Schwartz D.C."/>
            <person name="Turgeon B.G."/>
            <person name="Wapinski I."/>
            <person name="Yoder O."/>
            <person name="Young S."/>
            <person name="Zeng Q."/>
            <person name="Zhou S."/>
            <person name="Galagan J."/>
            <person name="Cuomo C.A."/>
            <person name="Kistler H.C."/>
            <person name="Rep M."/>
        </authorList>
    </citation>
    <scope>GENOME REANNOTATION</scope>
    <source>
        <strain evidence="2">PH-1 / ATCC MYA-4620 / FGSC 9075 / NRRL 31084</strain>
    </source>
</reference>
<dbReference type="GO" id="GO:0030435">
    <property type="term" value="P:sporulation resulting in formation of a cellular spore"/>
    <property type="evidence" value="ECO:0007669"/>
    <property type="project" value="UniProtKB-KW"/>
</dbReference>
<reference evidence="2" key="3">
    <citation type="submission" date="2017-01" db="UniProtKB">
        <authorList>
            <consortium name="EnsemblFungi"/>
        </authorList>
    </citation>
    <scope>IDENTIFICATION</scope>
    <source>
        <strain evidence="2">PH-1 / ATCC MYA-4620 / FGSC 9075 / NRRL 31084</strain>
    </source>
</reference>
<name>A0A098DQC3_GIBZE</name>
<dbReference type="Gene3D" id="3.40.198.10">
    <property type="entry name" value="Delta-endotoxin CytB-like"/>
    <property type="match status" value="1"/>
</dbReference>
<dbReference type="SUPFAM" id="SSF55676">
    <property type="entry name" value="CytB endotoxin-like"/>
    <property type="match status" value="1"/>
</dbReference>
<dbReference type="EnsemblFungi" id="CEF83068">
    <property type="protein sequence ID" value="CEF83068"/>
    <property type="gene ID" value="FGRRES_07741_M"/>
</dbReference>
<proteinExistence type="predicted"/>
<dbReference type="GO" id="GO:0005576">
    <property type="term" value="C:extracellular region"/>
    <property type="evidence" value="ECO:0007669"/>
    <property type="project" value="InterPro"/>
</dbReference>
<evidence type="ECO:0000313" key="2">
    <source>
        <dbReference type="EnsemblFungi" id="CEF83068"/>
    </source>
</evidence>
<gene>
    <name evidence="2" type="primary">FG07741.1</name>
</gene>
<dbReference type="AlphaFoldDB" id="A0A098DQC3"/>
<dbReference type="EMBL" id="HG970335">
    <property type="status" value="NOT_ANNOTATED_CDS"/>
    <property type="molecule type" value="Genomic_DNA"/>
</dbReference>